<name>A0ABV0VHS6_9TELE</name>
<evidence type="ECO:0000256" key="1">
    <source>
        <dbReference type="SAM" id="Phobius"/>
    </source>
</evidence>
<keyword evidence="1" id="KW-1133">Transmembrane helix</keyword>
<comment type="caution">
    <text evidence="2">The sequence shown here is derived from an EMBL/GenBank/DDBJ whole genome shotgun (WGS) entry which is preliminary data.</text>
</comment>
<accession>A0ABV0VHS6</accession>
<feature type="transmembrane region" description="Helical" evidence="1">
    <location>
        <begin position="55"/>
        <end position="73"/>
    </location>
</feature>
<keyword evidence="3" id="KW-1185">Reference proteome</keyword>
<reference evidence="2 3" key="1">
    <citation type="submission" date="2021-06" db="EMBL/GenBank/DDBJ databases">
        <authorList>
            <person name="Palmer J.M."/>
        </authorList>
    </citation>
    <scope>NUCLEOTIDE SEQUENCE [LARGE SCALE GENOMIC DNA]</scope>
    <source>
        <strain evidence="3">if_2019</strain>
        <tissue evidence="2">Muscle</tissue>
    </source>
</reference>
<proteinExistence type="predicted"/>
<dbReference type="Proteomes" id="UP001482620">
    <property type="component" value="Unassembled WGS sequence"/>
</dbReference>
<sequence length="113" mass="13015">MSTGSIRPLPRPSLPCCIPFLRRLYLLFFTDFLSSQPSSTPSVSEDFIPPPLFDFYSFIMFVNTCMLSFAFYISDDTPEFPHSGAITDIYIVFYSILWGLKYLSFTECLRCCI</sequence>
<gene>
    <name evidence="2" type="ORF">ILYODFUR_027861</name>
</gene>
<evidence type="ECO:0000313" key="2">
    <source>
        <dbReference type="EMBL" id="MEQ2256802.1"/>
    </source>
</evidence>
<dbReference type="EMBL" id="JAHRIQ010107994">
    <property type="protein sequence ID" value="MEQ2256802.1"/>
    <property type="molecule type" value="Genomic_DNA"/>
</dbReference>
<organism evidence="2 3">
    <name type="scientific">Ilyodon furcidens</name>
    <name type="common">goldbreast splitfin</name>
    <dbReference type="NCBI Taxonomy" id="33524"/>
    <lineage>
        <taxon>Eukaryota</taxon>
        <taxon>Metazoa</taxon>
        <taxon>Chordata</taxon>
        <taxon>Craniata</taxon>
        <taxon>Vertebrata</taxon>
        <taxon>Euteleostomi</taxon>
        <taxon>Actinopterygii</taxon>
        <taxon>Neopterygii</taxon>
        <taxon>Teleostei</taxon>
        <taxon>Neoteleostei</taxon>
        <taxon>Acanthomorphata</taxon>
        <taxon>Ovalentaria</taxon>
        <taxon>Atherinomorphae</taxon>
        <taxon>Cyprinodontiformes</taxon>
        <taxon>Goodeidae</taxon>
        <taxon>Ilyodon</taxon>
    </lineage>
</organism>
<keyword evidence="1" id="KW-0812">Transmembrane</keyword>
<feature type="transmembrane region" description="Helical" evidence="1">
    <location>
        <begin position="85"/>
        <end position="105"/>
    </location>
</feature>
<keyword evidence="1" id="KW-0472">Membrane</keyword>
<protein>
    <submittedName>
        <fullName evidence="2">Uncharacterized protein</fullName>
    </submittedName>
</protein>
<evidence type="ECO:0000313" key="3">
    <source>
        <dbReference type="Proteomes" id="UP001482620"/>
    </source>
</evidence>